<dbReference type="PROSITE" id="PS51805">
    <property type="entry name" value="EPHD"/>
    <property type="match status" value="1"/>
</dbReference>
<keyword evidence="13" id="KW-0539">Nucleus</keyword>
<dbReference type="Proteomes" id="UP000695000">
    <property type="component" value="Unplaced"/>
</dbReference>
<dbReference type="SMART" id="SM00542">
    <property type="entry name" value="FYRC"/>
    <property type="match status" value="1"/>
</dbReference>
<feature type="region of interest" description="Disordered" evidence="15">
    <location>
        <begin position="1861"/>
        <end position="1881"/>
    </location>
</feature>
<dbReference type="RefSeq" id="XP_017787086.1">
    <property type="nucleotide sequence ID" value="XM_017931597.1"/>
</dbReference>
<keyword evidence="10" id="KW-0805">Transcription regulation</keyword>
<dbReference type="Gene3D" id="3.30.40.10">
    <property type="entry name" value="Zinc/RING finger domain, C3HC4 (zinc finger)"/>
    <property type="match status" value="3"/>
</dbReference>
<dbReference type="SMART" id="SM00541">
    <property type="entry name" value="FYRN"/>
    <property type="match status" value="1"/>
</dbReference>
<dbReference type="CDD" id="cd19170">
    <property type="entry name" value="SET_KMT2A_2B"/>
    <property type="match status" value="1"/>
</dbReference>
<dbReference type="SUPFAM" id="SSF57903">
    <property type="entry name" value="FYVE/PHD zinc finger"/>
    <property type="match status" value="2"/>
</dbReference>
<keyword evidence="8" id="KW-0862">Zinc</keyword>
<evidence type="ECO:0000313" key="22">
    <source>
        <dbReference type="RefSeq" id="XP_017787086.1"/>
    </source>
</evidence>
<dbReference type="Gene3D" id="2.170.270.10">
    <property type="entry name" value="SET domain"/>
    <property type="match status" value="1"/>
</dbReference>
<dbReference type="PANTHER" id="PTHR45838">
    <property type="entry name" value="HISTONE-LYSINE-N-METHYLTRANSFERASE 2 KMT2 FAMILY MEMBER"/>
    <property type="match status" value="1"/>
</dbReference>
<keyword evidence="7 14" id="KW-0863">Zinc-finger</keyword>
<feature type="domain" description="PHD-type" evidence="16">
    <location>
        <begin position="562"/>
        <end position="615"/>
    </location>
</feature>
<dbReference type="InterPro" id="IPR046341">
    <property type="entry name" value="SET_dom_sf"/>
</dbReference>
<keyword evidence="5" id="KW-0479">Metal-binding</keyword>
<evidence type="ECO:0000256" key="6">
    <source>
        <dbReference type="ARBA" id="ARBA00022737"/>
    </source>
</evidence>
<dbReference type="InterPro" id="IPR003889">
    <property type="entry name" value="FYrich_C"/>
</dbReference>
<gene>
    <name evidence="22" type="primary">LOC108569866</name>
</gene>
<feature type="compositionally biased region" description="Low complexity" evidence="15">
    <location>
        <begin position="96"/>
        <end position="109"/>
    </location>
</feature>
<dbReference type="InterPro" id="IPR001214">
    <property type="entry name" value="SET_dom"/>
</dbReference>
<name>A0ABM1NJT6_NICVS</name>
<evidence type="ECO:0000256" key="2">
    <source>
        <dbReference type="ARBA" id="ARBA00022603"/>
    </source>
</evidence>
<keyword evidence="11" id="KW-0238">DNA-binding</keyword>
<evidence type="ECO:0000256" key="8">
    <source>
        <dbReference type="ARBA" id="ARBA00022833"/>
    </source>
</evidence>
<dbReference type="CDD" id="cd15506">
    <property type="entry name" value="PHD1_KMT2A_like"/>
    <property type="match status" value="1"/>
</dbReference>
<dbReference type="InterPro" id="IPR003616">
    <property type="entry name" value="Post-SET_dom"/>
</dbReference>
<dbReference type="PROSITE" id="PS51543">
    <property type="entry name" value="FYRC"/>
    <property type="match status" value="1"/>
</dbReference>
<evidence type="ECO:0000256" key="10">
    <source>
        <dbReference type="ARBA" id="ARBA00023015"/>
    </source>
</evidence>
<dbReference type="InterPro" id="IPR001965">
    <property type="entry name" value="Znf_PHD"/>
</dbReference>
<dbReference type="InterPro" id="IPR001628">
    <property type="entry name" value="Znf_hrmn_rcpt"/>
</dbReference>
<dbReference type="Pfam" id="PF05965">
    <property type="entry name" value="FYRC"/>
    <property type="match status" value="1"/>
</dbReference>
<feature type="compositionally biased region" description="Basic and acidic residues" evidence="15">
    <location>
        <begin position="453"/>
        <end position="472"/>
    </location>
</feature>
<feature type="domain" description="Nuclear receptor" evidence="19">
    <location>
        <begin position="253"/>
        <end position="354"/>
    </location>
</feature>
<evidence type="ECO:0000256" key="3">
    <source>
        <dbReference type="ARBA" id="ARBA00022679"/>
    </source>
</evidence>
<feature type="domain" description="PHD-type" evidence="20">
    <location>
        <begin position="947"/>
        <end position="1055"/>
    </location>
</feature>
<dbReference type="SMART" id="SM00508">
    <property type="entry name" value="PostSET"/>
    <property type="match status" value="1"/>
</dbReference>
<evidence type="ECO:0000259" key="17">
    <source>
        <dbReference type="PROSITE" id="PS50280"/>
    </source>
</evidence>
<dbReference type="Pfam" id="PF13771">
    <property type="entry name" value="zf-HC5HC2H"/>
    <property type="match status" value="1"/>
</dbReference>
<feature type="domain" description="Post-SET" evidence="18">
    <location>
        <begin position="2304"/>
        <end position="2320"/>
    </location>
</feature>
<evidence type="ECO:0000256" key="15">
    <source>
        <dbReference type="SAM" id="MobiDB-lite"/>
    </source>
</evidence>
<evidence type="ECO:0000256" key="7">
    <source>
        <dbReference type="ARBA" id="ARBA00022771"/>
    </source>
</evidence>
<dbReference type="PROSITE" id="PS51542">
    <property type="entry name" value="FYRN"/>
    <property type="match status" value="1"/>
</dbReference>
<dbReference type="InterPro" id="IPR019787">
    <property type="entry name" value="Znf_PHD-finger"/>
</dbReference>
<dbReference type="InterPro" id="IPR003888">
    <property type="entry name" value="FYrich_N"/>
</dbReference>
<dbReference type="InterPro" id="IPR034732">
    <property type="entry name" value="EPHD"/>
</dbReference>
<evidence type="ECO:0000256" key="4">
    <source>
        <dbReference type="ARBA" id="ARBA00022691"/>
    </source>
</evidence>
<dbReference type="PROSITE" id="PS50280">
    <property type="entry name" value="SET"/>
    <property type="match status" value="1"/>
</dbReference>
<dbReference type="SMART" id="SM00249">
    <property type="entry name" value="PHD"/>
    <property type="match status" value="4"/>
</dbReference>
<dbReference type="InterPro" id="IPR047219">
    <property type="entry name" value="KMT2A_2B_SET"/>
</dbReference>
<accession>A0ABM1NJT6</accession>
<proteinExistence type="predicted"/>
<sequence>MGRSKFPGKPSKHVNRTRINVLSAVVNTTVAGEYKPTVVTVEADDNSKKADSSKPNVLQAKPELTPEGKLLIRKKRKDRVSIVSKRTPIKRGILLSTSTSSPLNSSSRLTRSKVSRRPARGFTIRSKLNKSKLSISPKKEQSNIVGKFVLPSRSVHSSRVIKPNKRFLNIEQSETIVKKRVINKKAVVKPEKSDVVSETEQVKDETDSDPVPVESKTRVVLRQARLQINTRTSIGMEGPFSTKVSSITSAPTTITCGVCGAVRFYRFIKQARKFNIYTCEFCRKFISKLIQHSNNKNITTLTCLKGQGSCPIVRNQQWKFNRIAYNSRCPACWLKLCLRSFQMPLALKTSLSNFLPTYMQVNTESPFSSSLPLLTWQSNAENKVDTIPALENTEIILRQRPVRIKPIKKEEKPVNPLSDIKRQKVDLKGPRVKHVCRSASIVLGQIPAVFPTDKKEEKSDVHKSDPEIDKPNEITAPDSAEVQEEPELKVPVQPSKKDKSKATVPSMLPIEIMKPSFSKKIKKISREDNQNLIDIDYWENYDPDEIICNGFNIISSESFPMQSICFLCGSAGRETLLHCCICCEPYHPYCLEQAPGSFSNSNEKYSWICPKCTTCCACGEADRQKINCQKCHKAYHPQCFNTKWRTDDRPTVCSNCLRCKSCGTDNITKFVGNVALCLQCFKLRNKGNYCPLCQCCYDDNDFDTKMMECGKCSKWVHAKCEGLSDEQYQILSILPESVEFLCRLCSNASTPYWRKAVQKELRSCFNNILRLLSKNRVARDMLKLSPFKVCTPTAKSLNSARRLEFINTEPTTNQEVDNPLDSDLEQVNAIFKNKIDFEDSFNSTALNDSKIPISPSMVEIKNKLNCNEYFSLHEFNEGMEHALNSTSSNELLNIYRSILKKVFPWFDPNQKDDLNKTICDASHADKNDEDKKICDRFDVNATDIVDTRLCNLCKGIGDGYADKEARLLYYGQNDWVHANCALWSSEVYEEIDGSLQNVQSAVSRGRSIRCAECKQKGATVGCCLKGCFETYHLPCAQKSECHFIADRTMYCKSHEIANKLNVLTNPREFEIKRSVYIEVDSKKKKFSERDKIHFMVGSLTVLNLGKIVPCVSDHVDVLIPVGFVCSRLFWSTTEPWKLIPYRITTSILNTQSHKYVDKNFTVDHSLPKHIIEKKIKDIYLWQQNDREKTDAVEFEDYEEPQNAADILSPELTDAILEELPRDLLDGISVQDMFSGYEEWMDFKNSEINCNDNLSLNMNSDSKFDEDDVKMCRDLKRSKSEVFQKIEDKMKPRNPQRSCSLTFQQLDNSPANKKRKLATSRDSMFMQLLQVDGACDSSGSECGSPTHESEYVWTPEIPEEPVTCEKCQCTYRTNASYRRHLESCDAMFTSESETENETLVVSVIDSQEPQVITSFETYSTYQATQNQIQSTVMNTQTILSESKVQENNGILYNYQQLKPIISHPQSNVINLNQPITINSTDGNSQLLNQFCMNQINQNVTLNQPNLISVDKNSLTLNPSIISVDNSQVMNQMNGIIDIQQPVTLQSVPYTPEVSPLMNLSQQNQHIAIETKMLAPNMVNSMVNIPQSQWVRPIIPQSKPRPRPRIVAKKSRVQGNTIVLPQNSPSVILQHIPSTNMLPFVDPFQQQTGQNVQYVATITPQINSTAINPQTQLVQLPENNFLSLVPNVQPTMIIQQPRVDAGQLIVDSNGSMVWTTQPVTQVQPVYYGFETIVQNTVMQSQQFLPTTVPGVLTTNSSYSATTQVFQTSKLEPVIDGNFVLVNPNTIVNQPAVSVPQIQANIPPQPVTSSVQMTKKAWNHVEQPPKAPQPTVLKPVHPPITVANNSNSITLPVAPFVPEQGIPTNIVTPTPKPPTVTQSSRPMSRVLPMPTSVQQKKQEKPTEKQIHAPEIQKIVHNEKQKITILEDVVVKECTPIIVTEIHLPGILKENKIIKPELPKEMKLEIEIPELKCTQKIAPLKVPKAKPQTITSTIIENKENTMIEPKQLLENVDDFKTSKLQKKNNNTSIFYKIESDDGIDYTDSSLPQIWRKIFNEVQTSRLEHNLPALPDIAFKSINDMDLLGLRTKGMKYLLEQLPDAIKCKTYKPIFHKANDKVKIEDDDNEDGSRRCLPYENKREKYDMFGWLSSKHRTLEMYDLDAVLKKNANASLPIAMRFRALKIISKYSVGVYRSEIHGRGLFSLRDIEAGEMVIEYAGEVIRSVLTDKRERYYNSKGIGCYMFRIDDNLVVDATMKGNAARFINHSCDPNCYSKVVEILGYKHIIIFALRKIICGEELTYDYKFPFEEDKIPCTCGTKRCRKFLN</sequence>
<evidence type="ECO:0000256" key="12">
    <source>
        <dbReference type="ARBA" id="ARBA00023163"/>
    </source>
</evidence>
<dbReference type="PROSITE" id="PS50868">
    <property type="entry name" value="POST_SET"/>
    <property type="match status" value="1"/>
</dbReference>
<keyword evidence="12" id="KW-0804">Transcription</keyword>
<comment type="subcellular location">
    <subcellularLocation>
        <location evidence="1">Nucleus</location>
    </subcellularLocation>
</comment>
<reference evidence="22" key="1">
    <citation type="submission" date="2025-08" db="UniProtKB">
        <authorList>
            <consortium name="RefSeq"/>
        </authorList>
    </citation>
    <scope>IDENTIFICATION</scope>
</reference>
<dbReference type="Gene3D" id="3.30.160.360">
    <property type="match status" value="1"/>
</dbReference>
<dbReference type="GeneID" id="108569866"/>
<feature type="region of interest" description="Disordered" evidence="15">
    <location>
        <begin position="96"/>
        <end position="123"/>
    </location>
</feature>
<dbReference type="PANTHER" id="PTHR45838:SF4">
    <property type="entry name" value="HISTONE-LYSINE N-METHYLTRANSFERASE TRITHORAX"/>
    <property type="match status" value="1"/>
</dbReference>
<feature type="domain" description="PHD-type" evidence="16">
    <location>
        <begin position="687"/>
        <end position="748"/>
    </location>
</feature>
<keyword evidence="4" id="KW-0949">S-adenosyl-L-methionine</keyword>
<feature type="domain" description="SET" evidence="17">
    <location>
        <begin position="2182"/>
        <end position="2298"/>
    </location>
</feature>
<evidence type="ECO:0000256" key="1">
    <source>
        <dbReference type="ARBA" id="ARBA00004123"/>
    </source>
</evidence>
<feature type="region of interest" description="Disordered" evidence="15">
    <location>
        <begin position="453"/>
        <end position="503"/>
    </location>
</feature>
<dbReference type="SUPFAM" id="SSF82199">
    <property type="entry name" value="SET domain"/>
    <property type="match status" value="1"/>
</dbReference>
<dbReference type="PROSITE" id="PS51030">
    <property type="entry name" value="NUCLEAR_REC_DBD_2"/>
    <property type="match status" value="1"/>
</dbReference>
<keyword evidence="6" id="KW-0677">Repeat</keyword>
<protein>
    <submittedName>
        <fullName evidence="22">Histone-lysine N-methyltransferase trithorax</fullName>
    </submittedName>
</protein>
<evidence type="ECO:0000256" key="5">
    <source>
        <dbReference type="ARBA" id="ARBA00022723"/>
    </source>
</evidence>
<keyword evidence="9" id="KW-0156">Chromatin regulator</keyword>
<evidence type="ECO:0000313" key="21">
    <source>
        <dbReference type="Proteomes" id="UP000695000"/>
    </source>
</evidence>
<dbReference type="CDD" id="cd15508">
    <property type="entry name" value="PHD3_KMT2A_like"/>
    <property type="match status" value="1"/>
</dbReference>
<evidence type="ECO:0000256" key="14">
    <source>
        <dbReference type="PROSITE-ProRule" id="PRU00146"/>
    </source>
</evidence>
<evidence type="ECO:0000256" key="13">
    <source>
        <dbReference type="ARBA" id="ARBA00023242"/>
    </source>
</evidence>
<dbReference type="InterPro" id="IPR013083">
    <property type="entry name" value="Znf_RING/FYVE/PHD"/>
</dbReference>
<evidence type="ECO:0000259" key="16">
    <source>
        <dbReference type="PROSITE" id="PS50016"/>
    </source>
</evidence>
<dbReference type="PROSITE" id="PS50016">
    <property type="entry name" value="ZF_PHD_2"/>
    <property type="match status" value="2"/>
</dbReference>
<organism evidence="21 22">
    <name type="scientific">Nicrophorus vespilloides</name>
    <name type="common">Boreal carrion beetle</name>
    <dbReference type="NCBI Taxonomy" id="110193"/>
    <lineage>
        <taxon>Eukaryota</taxon>
        <taxon>Metazoa</taxon>
        <taxon>Ecdysozoa</taxon>
        <taxon>Arthropoda</taxon>
        <taxon>Hexapoda</taxon>
        <taxon>Insecta</taxon>
        <taxon>Pterygota</taxon>
        <taxon>Neoptera</taxon>
        <taxon>Endopterygota</taxon>
        <taxon>Coleoptera</taxon>
        <taxon>Polyphaga</taxon>
        <taxon>Staphyliniformia</taxon>
        <taxon>Silphidae</taxon>
        <taxon>Nicrophorinae</taxon>
        <taxon>Nicrophorus</taxon>
    </lineage>
</organism>
<feature type="compositionally biased region" description="Basic residues" evidence="15">
    <location>
        <begin position="110"/>
        <end position="119"/>
    </location>
</feature>
<evidence type="ECO:0000259" key="19">
    <source>
        <dbReference type="PROSITE" id="PS51030"/>
    </source>
</evidence>
<dbReference type="SMART" id="SM00317">
    <property type="entry name" value="SET"/>
    <property type="match status" value="1"/>
</dbReference>
<evidence type="ECO:0000259" key="20">
    <source>
        <dbReference type="PROSITE" id="PS51805"/>
    </source>
</evidence>
<dbReference type="InterPro" id="IPR011011">
    <property type="entry name" value="Znf_FYVE_PHD"/>
</dbReference>
<dbReference type="Pfam" id="PF00856">
    <property type="entry name" value="SET"/>
    <property type="match status" value="1"/>
</dbReference>
<keyword evidence="2" id="KW-0489">Methyltransferase</keyword>
<dbReference type="Pfam" id="PF05964">
    <property type="entry name" value="FYRN"/>
    <property type="match status" value="1"/>
</dbReference>
<evidence type="ECO:0000256" key="9">
    <source>
        <dbReference type="ARBA" id="ARBA00022853"/>
    </source>
</evidence>
<keyword evidence="21" id="KW-1185">Reference proteome</keyword>
<keyword evidence="3" id="KW-0808">Transferase</keyword>
<evidence type="ECO:0000259" key="18">
    <source>
        <dbReference type="PROSITE" id="PS50868"/>
    </source>
</evidence>
<evidence type="ECO:0000256" key="11">
    <source>
        <dbReference type="ARBA" id="ARBA00023125"/>
    </source>
</evidence>